<proteinExistence type="predicted"/>
<dbReference type="InterPro" id="IPR036866">
    <property type="entry name" value="RibonucZ/Hydroxyglut_hydro"/>
</dbReference>
<protein>
    <recommendedName>
        <fullName evidence="3">Metallo-beta-lactamase domain-containing protein</fullName>
    </recommendedName>
</protein>
<evidence type="ECO:0000313" key="2">
    <source>
        <dbReference type="Proteomes" id="UP000226031"/>
    </source>
</evidence>
<dbReference type="VEuPathDB" id="FungiDB:EMCG_03965"/>
<reference evidence="1 2" key="1">
    <citation type="submission" date="2017-10" db="EMBL/GenBank/DDBJ databases">
        <title>Comparative genomics in systemic dimorphic fungi from Ajellomycetaceae.</title>
        <authorList>
            <person name="Munoz J.F."/>
            <person name="Mcewen J.G."/>
            <person name="Clay O.K."/>
            <person name="Cuomo C.A."/>
        </authorList>
    </citation>
    <scope>NUCLEOTIDE SEQUENCE [LARGE SCALE GENOMIC DNA]</scope>
    <source>
        <strain evidence="1 2">UAMH4076</strain>
    </source>
</reference>
<dbReference type="STRING" id="73230.A0A2B7ZHE6"/>
<gene>
    <name evidence="1" type="ORF">GX50_04402</name>
</gene>
<dbReference type="Proteomes" id="UP000226031">
    <property type="component" value="Unassembled WGS sequence"/>
</dbReference>
<organism evidence="1 2">
    <name type="scientific">[Emmonsia] crescens</name>
    <dbReference type="NCBI Taxonomy" id="73230"/>
    <lineage>
        <taxon>Eukaryota</taxon>
        <taxon>Fungi</taxon>
        <taxon>Dikarya</taxon>
        <taxon>Ascomycota</taxon>
        <taxon>Pezizomycotina</taxon>
        <taxon>Eurotiomycetes</taxon>
        <taxon>Eurotiomycetidae</taxon>
        <taxon>Onygenales</taxon>
        <taxon>Ajellomycetaceae</taxon>
        <taxon>Emergomyces</taxon>
    </lineage>
</organism>
<dbReference type="EMBL" id="PDND01000081">
    <property type="protein sequence ID" value="PGH32801.1"/>
    <property type="molecule type" value="Genomic_DNA"/>
</dbReference>
<dbReference type="SUPFAM" id="SSF56281">
    <property type="entry name" value="Metallo-hydrolase/oxidoreductase"/>
    <property type="match status" value="1"/>
</dbReference>
<dbReference type="AlphaFoldDB" id="A0A2B7ZHE6"/>
<evidence type="ECO:0000313" key="1">
    <source>
        <dbReference type="EMBL" id="PGH32801.1"/>
    </source>
</evidence>
<name>A0A2B7ZHE6_9EURO</name>
<keyword evidence="2" id="KW-1185">Reference proteome</keyword>
<comment type="caution">
    <text evidence="1">The sequence shown here is derived from an EMBL/GenBank/DDBJ whole genome shotgun (WGS) entry which is preliminary data.</text>
</comment>
<accession>A0A2B7ZHE6</accession>
<sequence>MAATSQLPNPPSDDAVVNPTLLSGGTKIIFDLGLRKDAENYIPPVAERIRTRRTTDIDGVIFAHLHYDHVRDPSRFSGPPTKFIIGPGTMEALLSGPNTYPTNKESIFDSNILPRSRTVELPFPSSPVLSSVSLLSSTEEQH</sequence>
<evidence type="ECO:0008006" key="3">
    <source>
        <dbReference type="Google" id="ProtNLM"/>
    </source>
</evidence>
<dbReference type="Gene3D" id="3.60.15.10">
    <property type="entry name" value="Ribonuclease Z/Hydroxyacylglutathione hydrolase-like"/>
    <property type="match status" value="1"/>
</dbReference>